<dbReference type="Pfam" id="PF02518">
    <property type="entry name" value="HATPase_c"/>
    <property type="match status" value="1"/>
</dbReference>
<evidence type="ECO:0000259" key="4">
    <source>
        <dbReference type="PROSITE" id="PS50109"/>
    </source>
</evidence>
<evidence type="ECO:0000259" key="6">
    <source>
        <dbReference type="PROSITE" id="PS50113"/>
    </source>
</evidence>
<keyword evidence="1 7" id="KW-0808">Transferase</keyword>
<evidence type="ECO:0000313" key="8">
    <source>
        <dbReference type="Proteomes" id="UP000315017"/>
    </source>
</evidence>
<dbReference type="InterPro" id="IPR000700">
    <property type="entry name" value="PAS-assoc_C"/>
</dbReference>
<dbReference type="SMART" id="SM00091">
    <property type="entry name" value="PAS"/>
    <property type="match status" value="3"/>
</dbReference>
<dbReference type="EC" id="2.7.13.3" evidence="7"/>
<dbReference type="GO" id="GO:0016020">
    <property type="term" value="C:membrane"/>
    <property type="evidence" value="ECO:0007669"/>
    <property type="project" value="InterPro"/>
</dbReference>
<dbReference type="InterPro" id="IPR013656">
    <property type="entry name" value="PAS_4"/>
</dbReference>
<dbReference type="InterPro" id="IPR001610">
    <property type="entry name" value="PAC"/>
</dbReference>
<keyword evidence="2 7" id="KW-0418">Kinase</keyword>
<dbReference type="InterPro" id="IPR003594">
    <property type="entry name" value="HATPase_dom"/>
</dbReference>
<dbReference type="GO" id="GO:0046983">
    <property type="term" value="F:protein dimerization activity"/>
    <property type="evidence" value="ECO:0007669"/>
    <property type="project" value="InterPro"/>
</dbReference>
<dbReference type="PANTHER" id="PTHR24421">
    <property type="entry name" value="NITRATE/NITRITE SENSOR PROTEIN NARX-RELATED"/>
    <property type="match status" value="1"/>
</dbReference>
<dbReference type="Gene3D" id="3.30.565.10">
    <property type="entry name" value="Histidine kinase-like ATPase, C-terminal domain"/>
    <property type="match status" value="1"/>
</dbReference>
<evidence type="ECO:0000256" key="1">
    <source>
        <dbReference type="ARBA" id="ARBA00022679"/>
    </source>
</evidence>
<dbReference type="PROSITE" id="PS50109">
    <property type="entry name" value="HIS_KIN"/>
    <property type="match status" value="1"/>
</dbReference>
<dbReference type="EMBL" id="CP036274">
    <property type="protein sequence ID" value="QDU25901.1"/>
    <property type="molecule type" value="Genomic_DNA"/>
</dbReference>
<dbReference type="KEGG" id="aagg:ETAA8_09730"/>
<dbReference type="InterPro" id="IPR050482">
    <property type="entry name" value="Sensor_HK_TwoCompSys"/>
</dbReference>
<organism evidence="7 8">
    <name type="scientific">Anatilimnocola aggregata</name>
    <dbReference type="NCBI Taxonomy" id="2528021"/>
    <lineage>
        <taxon>Bacteria</taxon>
        <taxon>Pseudomonadati</taxon>
        <taxon>Planctomycetota</taxon>
        <taxon>Planctomycetia</taxon>
        <taxon>Pirellulales</taxon>
        <taxon>Pirellulaceae</taxon>
        <taxon>Anatilimnocola</taxon>
    </lineage>
</organism>
<dbReference type="InterPro" id="IPR005467">
    <property type="entry name" value="His_kinase_dom"/>
</dbReference>
<sequence>MFDFFEFCNEMLCVADNRGYFTRVNQAWTSTLGWSAEELTSRPYFEFVHPDDLAATIRESQMLRSGTYETVAFENRYRCRDGSYRWLSWRVKFAPGTKELVAAARDVTTDKLQAEALREAKERFAVLATQAPVGIFQSDRNAQCAFVNQHWTELTGLTSEESLGHGWMRAIHHEDLPRVMAKWQNCIENQLEYRDEYRLVQSSGGVRYVIAVARATADADGNLVTYIGTLLDITERKEAEERFQAYMNNSPAIAWAKDEAGRIVYINRTCENRFGIRLADWQGKTDFDIWPPEVAQPLWDNDRKVFAGGNPITVIEKKSNGDDEQSYWMNIKFLFRDRSNRQFIGGIGIDITEIKQTTNDLKSKQDLLRNLIEVQEQEKQFLCREFHDGLIQYVFGAVMLLESCLNKPNAPENMAKISSAISTLRRGIEDGRRVISGIRPDVLDDMGLEAAMQDLVGQFENSGIHITSRCDPEIGRLPNTLQTAVYRVAQEALNNAKKYSGTDVIRIKLTKDNGNLHLEVRDFGNGFDVEEARKRGFGLLGMNERVRLLDGEFLIQSDPDEGTCISVRLPIPKSSEAS</sequence>
<dbReference type="Gene3D" id="3.30.450.20">
    <property type="entry name" value="PAS domain"/>
    <property type="match status" value="3"/>
</dbReference>
<feature type="domain" description="PAS" evidence="5">
    <location>
        <begin position="1"/>
        <end position="52"/>
    </location>
</feature>
<dbReference type="InterPro" id="IPR000014">
    <property type="entry name" value="PAS"/>
</dbReference>
<evidence type="ECO:0000256" key="3">
    <source>
        <dbReference type="ARBA" id="ARBA00023012"/>
    </source>
</evidence>
<dbReference type="Pfam" id="PF08447">
    <property type="entry name" value="PAS_3"/>
    <property type="match status" value="2"/>
</dbReference>
<dbReference type="NCBIfam" id="TIGR00229">
    <property type="entry name" value="sensory_box"/>
    <property type="match status" value="3"/>
</dbReference>
<dbReference type="Pfam" id="PF07730">
    <property type="entry name" value="HisKA_3"/>
    <property type="match status" value="1"/>
</dbReference>
<dbReference type="InterPro" id="IPR011712">
    <property type="entry name" value="Sig_transdc_His_kin_sub3_dim/P"/>
</dbReference>
<reference evidence="7 8" key="1">
    <citation type="submission" date="2019-02" db="EMBL/GenBank/DDBJ databases">
        <title>Deep-cultivation of Planctomycetes and their phenomic and genomic characterization uncovers novel biology.</title>
        <authorList>
            <person name="Wiegand S."/>
            <person name="Jogler M."/>
            <person name="Boedeker C."/>
            <person name="Pinto D."/>
            <person name="Vollmers J."/>
            <person name="Rivas-Marin E."/>
            <person name="Kohn T."/>
            <person name="Peeters S.H."/>
            <person name="Heuer A."/>
            <person name="Rast P."/>
            <person name="Oberbeckmann S."/>
            <person name="Bunk B."/>
            <person name="Jeske O."/>
            <person name="Meyerdierks A."/>
            <person name="Storesund J.E."/>
            <person name="Kallscheuer N."/>
            <person name="Luecker S."/>
            <person name="Lage O.M."/>
            <person name="Pohl T."/>
            <person name="Merkel B.J."/>
            <person name="Hornburger P."/>
            <person name="Mueller R.-W."/>
            <person name="Bruemmer F."/>
            <person name="Labrenz M."/>
            <person name="Spormann A.M."/>
            <person name="Op den Camp H."/>
            <person name="Overmann J."/>
            <person name="Amann R."/>
            <person name="Jetten M.S.M."/>
            <person name="Mascher T."/>
            <person name="Medema M.H."/>
            <person name="Devos D.P."/>
            <person name="Kaster A.-K."/>
            <person name="Ovreas L."/>
            <person name="Rohde M."/>
            <person name="Galperin M.Y."/>
            <person name="Jogler C."/>
        </authorList>
    </citation>
    <scope>NUCLEOTIDE SEQUENCE [LARGE SCALE GENOMIC DNA]</scope>
    <source>
        <strain evidence="7 8">ETA_A8</strain>
    </source>
</reference>
<keyword evidence="8" id="KW-1185">Reference proteome</keyword>
<feature type="domain" description="PAS" evidence="5">
    <location>
        <begin position="239"/>
        <end position="309"/>
    </location>
</feature>
<dbReference type="Proteomes" id="UP000315017">
    <property type="component" value="Chromosome"/>
</dbReference>
<dbReference type="PROSITE" id="PS50113">
    <property type="entry name" value="PAC"/>
    <property type="match status" value="1"/>
</dbReference>
<dbReference type="InterPro" id="IPR035965">
    <property type="entry name" value="PAS-like_dom_sf"/>
</dbReference>
<feature type="domain" description="Histidine kinase" evidence="4">
    <location>
        <begin position="485"/>
        <end position="573"/>
    </location>
</feature>
<keyword evidence="3" id="KW-0902">Two-component regulatory system</keyword>
<dbReference type="PROSITE" id="PS50112">
    <property type="entry name" value="PAS"/>
    <property type="match status" value="3"/>
</dbReference>
<dbReference type="RefSeq" id="WP_202921561.1">
    <property type="nucleotide sequence ID" value="NZ_CP036274.1"/>
</dbReference>
<evidence type="ECO:0000313" key="7">
    <source>
        <dbReference type="EMBL" id="QDU25901.1"/>
    </source>
</evidence>
<feature type="domain" description="PAC" evidence="6">
    <location>
        <begin position="193"/>
        <end position="245"/>
    </location>
</feature>
<dbReference type="GO" id="GO:0000155">
    <property type="term" value="F:phosphorelay sensor kinase activity"/>
    <property type="evidence" value="ECO:0007669"/>
    <property type="project" value="InterPro"/>
</dbReference>
<dbReference type="InterPro" id="IPR013655">
    <property type="entry name" value="PAS_fold_3"/>
</dbReference>
<name>A0A517Y6P4_9BACT</name>
<gene>
    <name evidence="7" type="primary">nreB_1</name>
    <name evidence="7" type="ORF">ETAA8_09730</name>
</gene>
<dbReference type="Gene3D" id="1.20.5.1930">
    <property type="match status" value="1"/>
</dbReference>
<dbReference type="PANTHER" id="PTHR24421:SF59">
    <property type="entry name" value="OXYGEN SENSOR HISTIDINE KINASE NREB"/>
    <property type="match status" value="1"/>
</dbReference>
<proteinExistence type="predicted"/>
<dbReference type="CDD" id="cd00130">
    <property type="entry name" value="PAS"/>
    <property type="match status" value="3"/>
</dbReference>
<dbReference type="CDD" id="cd16917">
    <property type="entry name" value="HATPase_UhpB-NarQ-NarX-like"/>
    <property type="match status" value="1"/>
</dbReference>
<dbReference type="SUPFAM" id="SSF55874">
    <property type="entry name" value="ATPase domain of HSP90 chaperone/DNA topoisomerase II/histidine kinase"/>
    <property type="match status" value="1"/>
</dbReference>
<accession>A0A517Y6P4</accession>
<protein>
    <submittedName>
        <fullName evidence="7">Oxygen sensor histidine kinase NreB</fullName>
        <ecNumber evidence="7">2.7.13.3</ecNumber>
    </submittedName>
</protein>
<dbReference type="SMART" id="SM00086">
    <property type="entry name" value="PAC"/>
    <property type="match status" value="3"/>
</dbReference>
<dbReference type="Pfam" id="PF08448">
    <property type="entry name" value="PAS_4"/>
    <property type="match status" value="1"/>
</dbReference>
<feature type="domain" description="PAS" evidence="5">
    <location>
        <begin position="120"/>
        <end position="190"/>
    </location>
</feature>
<dbReference type="AlphaFoldDB" id="A0A517Y6P4"/>
<dbReference type="SMART" id="SM00387">
    <property type="entry name" value="HATPase_c"/>
    <property type="match status" value="1"/>
</dbReference>
<evidence type="ECO:0000259" key="5">
    <source>
        <dbReference type="PROSITE" id="PS50112"/>
    </source>
</evidence>
<dbReference type="FunFam" id="3.30.450.20:FF:000099">
    <property type="entry name" value="Sensory box sensor histidine kinase"/>
    <property type="match status" value="1"/>
</dbReference>
<dbReference type="SUPFAM" id="SSF55785">
    <property type="entry name" value="PYP-like sensor domain (PAS domain)"/>
    <property type="match status" value="3"/>
</dbReference>
<evidence type="ECO:0000256" key="2">
    <source>
        <dbReference type="ARBA" id="ARBA00022777"/>
    </source>
</evidence>
<dbReference type="InterPro" id="IPR036890">
    <property type="entry name" value="HATPase_C_sf"/>
</dbReference>